<name>A0A1W1VGG6_9BACT</name>
<organism evidence="3 4">
    <name type="scientific">Hymenobacter roseosalivarius DSM 11622</name>
    <dbReference type="NCBI Taxonomy" id="645990"/>
    <lineage>
        <taxon>Bacteria</taxon>
        <taxon>Pseudomonadati</taxon>
        <taxon>Bacteroidota</taxon>
        <taxon>Cytophagia</taxon>
        <taxon>Cytophagales</taxon>
        <taxon>Hymenobacteraceae</taxon>
        <taxon>Hymenobacter</taxon>
    </lineage>
</organism>
<evidence type="ECO:0000259" key="1">
    <source>
        <dbReference type="Pfam" id="PF01609"/>
    </source>
</evidence>
<feature type="domain" description="Transposase InsH N-terminal" evidence="2">
    <location>
        <begin position="16"/>
        <end position="111"/>
    </location>
</feature>
<evidence type="ECO:0000313" key="3">
    <source>
        <dbReference type="EMBL" id="SMB92406.1"/>
    </source>
</evidence>
<accession>A0A1W1VGG6</accession>
<gene>
    <name evidence="3" type="ORF">SAMN00120144_2151</name>
</gene>
<dbReference type="InterPro" id="IPR008490">
    <property type="entry name" value="Transposase_InsH_N"/>
</dbReference>
<sequence length="372" mass="41542">MQGKKHFTDKVVTRFRLSERVPAHNFYRQLAELIDWRFLYEETQALYSHTGQPSLDPVVFFKLVLVGRLENLVSDRRLVEHCALRLDILYFLGYEVDEELPWHSTISRTRQFYPTAIFERLFDHVFAQCVAQGLVAGDTQALDSAPVKANASLESVVPKQVAVISSPYLAETAPDSRPVPAPGSIVTAPAHQLRSLAALQAKRATQVGAPGAQHPHARLLSNKTHYSPTDPDARISVKPGKARALNYRCSLAVDTAQGVISHVQADFADSRDSVYLPVLTQRVQQRLAANDLRLLDLLADAGYSTGSNYAFLEQRGSTPWIPVHGPYKPEIEGFPYDPVADHFTCPAGKQLPFQKYTTDPNGGWQKYYRAPY</sequence>
<dbReference type="Pfam" id="PF01609">
    <property type="entry name" value="DDE_Tnp_1"/>
    <property type="match status" value="1"/>
</dbReference>
<feature type="domain" description="Transposase IS4-like" evidence="1">
    <location>
        <begin position="240"/>
        <end position="355"/>
    </location>
</feature>
<dbReference type="Proteomes" id="UP000192266">
    <property type="component" value="Unassembled WGS sequence"/>
</dbReference>
<dbReference type="RefSeq" id="WP_143434844.1">
    <property type="nucleotide sequence ID" value="NZ_FWWW01000058.1"/>
</dbReference>
<dbReference type="GO" id="GO:0003677">
    <property type="term" value="F:DNA binding"/>
    <property type="evidence" value="ECO:0007669"/>
    <property type="project" value="InterPro"/>
</dbReference>
<dbReference type="GO" id="GO:0004803">
    <property type="term" value="F:transposase activity"/>
    <property type="evidence" value="ECO:0007669"/>
    <property type="project" value="InterPro"/>
</dbReference>
<dbReference type="GO" id="GO:0006313">
    <property type="term" value="P:DNA transposition"/>
    <property type="evidence" value="ECO:0007669"/>
    <property type="project" value="InterPro"/>
</dbReference>
<reference evidence="3 4" key="1">
    <citation type="submission" date="2017-04" db="EMBL/GenBank/DDBJ databases">
        <authorList>
            <person name="Afonso C.L."/>
            <person name="Miller P.J."/>
            <person name="Scott M.A."/>
            <person name="Spackman E."/>
            <person name="Goraichik I."/>
            <person name="Dimitrov K.M."/>
            <person name="Suarez D.L."/>
            <person name="Swayne D.E."/>
        </authorList>
    </citation>
    <scope>NUCLEOTIDE SEQUENCE [LARGE SCALE GENOMIC DNA]</scope>
    <source>
        <strain evidence="3 4">DSM 11622</strain>
    </source>
</reference>
<protein>
    <submittedName>
        <fullName evidence="3">Transposase and inactivated derivatives-like</fullName>
    </submittedName>
</protein>
<evidence type="ECO:0000259" key="2">
    <source>
        <dbReference type="Pfam" id="PF05598"/>
    </source>
</evidence>
<keyword evidence="4" id="KW-1185">Reference proteome</keyword>
<dbReference type="STRING" id="645990.SAMN00120144_2151"/>
<dbReference type="PANTHER" id="PTHR33408">
    <property type="entry name" value="TRANSPOSASE"/>
    <property type="match status" value="1"/>
</dbReference>
<dbReference type="Pfam" id="PF05598">
    <property type="entry name" value="DUF772"/>
    <property type="match status" value="1"/>
</dbReference>
<dbReference type="AlphaFoldDB" id="A0A1W1VGG6"/>
<dbReference type="InterPro" id="IPR002559">
    <property type="entry name" value="Transposase_11"/>
</dbReference>
<proteinExistence type="predicted"/>
<dbReference type="EMBL" id="FWWW01000058">
    <property type="protein sequence ID" value="SMB92406.1"/>
    <property type="molecule type" value="Genomic_DNA"/>
</dbReference>
<evidence type="ECO:0000313" key="4">
    <source>
        <dbReference type="Proteomes" id="UP000192266"/>
    </source>
</evidence>